<feature type="region of interest" description="Disordered" evidence="6">
    <location>
        <begin position="781"/>
        <end position="802"/>
    </location>
</feature>
<comment type="cofactor">
    <cofactor evidence="2">
        <name>Mg(2+)</name>
        <dbReference type="ChEBI" id="CHEBI:18420"/>
    </cofactor>
</comment>
<feature type="compositionally biased region" description="Basic and acidic residues" evidence="6">
    <location>
        <begin position="705"/>
        <end position="714"/>
    </location>
</feature>
<protein>
    <submittedName>
        <fullName evidence="8">RNA uridylyltransferase</fullName>
    </submittedName>
</protein>
<dbReference type="Pfam" id="PF03828">
    <property type="entry name" value="PAP_assoc"/>
    <property type="match status" value="2"/>
</dbReference>
<feature type="domain" description="C2H2-type" evidence="7">
    <location>
        <begin position="58"/>
        <end position="80"/>
    </location>
</feature>
<dbReference type="PANTHER" id="PTHR12271">
    <property type="entry name" value="POLY A POLYMERASE CID PAP -RELATED"/>
    <property type="match status" value="1"/>
</dbReference>
<comment type="cofactor">
    <cofactor evidence="1">
        <name>Mn(2+)</name>
        <dbReference type="ChEBI" id="CHEBI:29035"/>
    </cofactor>
</comment>
<evidence type="ECO:0000256" key="2">
    <source>
        <dbReference type="ARBA" id="ARBA00001946"/>
    </source>
</evidence>
<evidence type="ECO:0000256" key="5">
    <source>
        <dbReference type="ARBA" id="ARBA00022842"/>
    </source>
</evidence>
<evidence type="ECO:0000256" key="4">
    <source>
        <dbReference type="ARBA" id="ARBA00022723"/>
    </source>
</evidence>
<dbReference type="GO" id="GO:0050265">
    <property type="term" value="F:RNA uridylyltransferase activity"/>
    <property type="evidence" value="ECO:0007669"/>
    <property type="project" value="TreeGrafter"/>
</dbReference>
<dbReference type="InterPro" id="IPR043519">
    <property type="entry name" value="NT_sf"/>
</dbReference>
<feature type="compositionally biased region" description="Low complexity" evidence="6">
    <location>
        <begin position="1360"/>
        <end position="1373"/>
    </location>
</feature>
<evidence type="ECO:0000313" key="8">
    <source>
        <dbReference type="WBParaSite" id="MCU_000239-RA"/>
    </source>
</evidence>
<dbReference type="InterPro" id="IPR002058">
    <property type="entry name" value="PAP_assoc"/>
</dbReference>
<accession>A0A5K3EFX1</accession>
<evidence type="ECO:0000256" key="3">
    <source>
        <dbReference type="ARBA" id="ARBA00022679"/>
    </source>
</evidence>
<organism evidence="8">
    <name type="scientific">Mesocestoides corti</name>
    <name type="common">Flatworm</name>
    <dbReference type="NCBI Taxonomy" id="53468"/>
    <lineage>
        <taxon>Eukaryota</taxon>
        <taxon>Metazoa</taxon>
        <taxon>Spiralia</taxon>
        <taxon>Lophotrochozoa</taxon>
        <taxon>Platyhelminthes</taxon>
        <taxon>Cestoda</taxon>
        <taxon>Eucestoda</taxon>
        <taxon>Cyclophyllidea</taxon>
        <taxon>Mesocestoididae</taxon>
        <taxon>Mesocestoides</taxon>
    </lineage>
</organism>
<dbReference type="GO" id="GO:0046872">
    <property type="term" value="F:metal ion binding"/>
    <property type="evidence" value="ECO:0007669"/>
    <property type="project" value="UniProtKB-KW"/>
</dbReference>
<evidence type="ECO:0000256" key="6">
    <source>
        <dbReference type="SAM" id="MobiDB-lite"/>
    </source>
</evidence>
<dbReference type="InterPro" id="IPR054708">
    <property type="entry name" value="MTPAP-like_central"/>
</dbReference>
<keyword evidence="5" id="KW-0460">Magnesium</keyword>
<dbReference type="CDD" id="cd05402">
    <property type="entry name" value="NT_PAP_TUTase"/>
    <property type="match status" value="1"/>
</dbReference>
<feature type="region of interest" description="Disordered" evidence="6">
    <location>
        <begin position="692"/>
        <end position="725"/>
    </location>
</feature>
<keyword evidence="4" id="KW-0479">Metal-binding</keyword>
<sequence length="1422" mass="159899">MDDVKANNAGSEHAGHTGNYKDQAIAHFIQQIPSETLHFLNINKIYGKFRGGKPTLSCHACNLQFKSTPQALQHAQQTSHRDVLRASLLSDLLKHLPPITEAHRIALNEVLEERSSKLLLDQNELNRRREFAHSVCVALEFRIKGLRMSVIGSTVSGLASVDSDVNLDAFMDSVDRTSDMGPKSEVPSFVDPYKKGFNSVLPEIYDLLKANVIPDDTPEDQSKQGGDSSVVMPQNHDPDLPPFPAIHRVTRCYRSEQFYVSFCDSESVFYRVTVGNPEGHHFATLISTYLSVDDRAQRLMILVVKFAKMAHLTDPQRHTFQSPVLPLLVIFFLQHTTPPILPNLHEIVRRHRDVLPPNSIETVLTEEGDFSFLKDLSLLPQFFPSTIGNASEVDKNTMTLADLWLQFLRFYTFDFQSRTCIVSITNSHPVSKFSRGGSCSALWVENPFYPSMSMTRNLMPSTSQYIRHQFLACYSYFGVPRLAKNGRPLFIKVEVQIIDKDEPQEEDGHKQVKPINCTKQEAGNTATHKVLLLNSLDPSNKFESQLNKVTALFAEIFATKAIMQSPLQHNSDDQYTVKEPPKYAELSELLPHTMKLAFSEICQPGYVEYVAHACLAKARNQLRNDLCLYSQLDLAQMTILIRNFCLCLWQSICSKFQEKGLSTTTAKRLARFGVQALRSTLQTLKYILRSKDQPRAPPLTSSSKDQSEAHEQEHTLTPPHTPREKKLECVGDVEHKSEDAIQECPYDDNEYGGLVSYKASHVDDDFSMDDKTPDTVLSDLNDSTNVEEDESVPNNDTGCVESRVEEPSTTLNLSCSPGLRKEAVNAVDASESWSKYIKNSDNYFKIIDSDSPGYYNSKVSESLRPEDYSFPFVSNGFRSPGKFKVAASVLGLAFWNEPSTMLAYHSLPAPVCLLCGNSGHESHRCDSKPNQSISLDVWRKLAKDVPSVISAEHLQELSDCLQQLSSYHASNEINQVREKFVGDLNDLFRLEYPTVSLKLFGSCANGFETTTSDMDICVFFPANSSEALSLSDPKERLNMIKSFKRILNQGARGLKITNILPILSAKVPIIKFRVEGLGEADLSFSNYLAITNTSMLRFYNQIDPRLRVLNIALKVILRTCNVAKSSSGGISSYAFAIMMIHYLQQIDFLPVLQELYEGVSRPIIRAGDWNVWYQDNIEIVRKLWHPPSKDVSVAELWLGFLRYYLFDFDRERYVVTINQKPKLERFAKLWNSLLAVEDPFNLHHNLTSAVQRNVLNHVLNSFYKVLVCHSTLLRGNMVLNSWRYLLFSPEKYNAEGSGVRTKAKGTPQASSSEKEKKLPLQSTATPPSSVSAGRPIGQQQAAPIYRRGGFSRGSSKRGRGAATAFATPTQPQPYSQRRPQEAARLPRSDDAPHNGVGGPFRRGVGDRGRVNSGFRARGRRPR</sequence>
<feature type="region of interest" description="Disordered" evidence="6">
    <location>
        <begin position="215"/>
        <end position="237"/>
    </location>
</feature>
<dbReference type="GO" id="GO:0031123">
    <property type="term" value="P:RNA 3'-end processing"/>
    <property type="evidence" value="ECO:0007669"/>
    <property type="project" value="TreeGrafter"/>
</dbReference>
<dbReference type="SUPFAM" id="SSF81631">
    <property type="entry name" value="PAP/OAS1 substrate-binding domain"/>
    <property type="match status" value="2"/>
</dbReference>
<dbReference type="WBParaSite" id="MCU_000239-RA">
    <property type="protein sequence ID" value="MCU_000239-RA"/>
    <property type="gene ID" value="MCU_000239"/>
</dbReference>
<dbReference type="InterPro" id="IPR013087">
    <property type="entry name" value="Znf_C2H2_type"/>
</dbReference>
<name>A0A5K3EFX1_MESCO</name>
<dbReference type="Gene3D" id="3.30.460.10">
    <property type="entry name" value="Beta Polymerase, domain 2"/>
    <property type="match status" value="1"/>
</dbReference>
<feature type="compositionally biased region" description="Basic and acidic residues" evidence="6">
    <location>
        <begin position="1378"/>
        <end position="1392"/>
    </location>
</feature>
<feature type="compositionally biased region" description="Polar residues" evidence="6">
    <location>
        <begin position="1320"/>
        <end position="1341"/>
    </location>
</feature>
<evidence type="ECO:0000256" key="1">
    <source>
        <dbReference type="ARBA" id="ARBA00001936"/>
    </source>
</evidence>
<evidence type="ECO:0000259" key="7">
    <source>
        <dbReference type="PROSITE" id="PS00028"/>
    </source>
</evidence>
<feature type="region of interest" description="Disordered" evidence="6">
    <location>
        <begin position="1296"/>
        <end position="1422"/>
    </location>
</feature>
<keyword evidence="3" id="KW-0808">Transferase</keyword>
<dbReference type="Pfam" id="PF22600">
    <property type="entry name" value="MTPAP-like_central"/>
    <property type="match status" value="1"/>
</dbReference>
<dbReference type="Gene3D" id="1.10.1410.10">
    <property type="match status" value="2"/>
</dbReference>
<dbReference type="PANTHER" id="PTHR12271:SF66">
    <property type="entry name" value="TERMINAL URIDYLYLTRANSFERASE TAILOR"/>
    <property type="match status" value="1"/>
</dbReference>
<proteinExistence type="predicted"/>
<dbReference type="SUPFAM" id="SSF81301">
    <property type="entry name" value="Nucleotidyltransferase"/>
    <property type="match status" value="1"/>
</dbReference>
<reference evidence="8" key="1">
    <citation type="submission" date="2019-11" db="UniProtKB">
        <authorList>
            <consortium name="WormBaseParasite"/>
        </authorList>
    </citation>
    <scope>IDENTIFICATION</scope>
</reference>
<dbReference type="PROSITE" id="PS00028">
    <property type="entry name" value="ZINC_FINGER_C2H2_1"/>
    <property type="match status" value="1"/>
</dbReference>